<protein>
    <recommendedName>
        <fullName evidence="2">Glycosyl transferase family 1 domain-containing protein</fullName>
    </recommendedName>
</protein>
<dbReference type="Gene3D" id="3.40.50.2000">
    <property type="entry name" value="Glycogen Phosphorylase B"/>
    <property type="match status" value="1"/>
</dbReference>
<evidence type="ECO:0000313" key="1">
    <source>
        <dbReference type="EMBL" id="KKK98280.1"/>
    </source>
</evidence>
<accession>A0A0F9AIZ2</accession>
<sequence length="84" mass="9295">PLACIEAFMAGMPVIIHDPYNHLSGFISGEHCFFVNSDKEAVFAAQALWSSQALRKRIGDAGRERAKIVFNIDRFVAGWQEVAA</sequence>
<evidence type="ECO:0008006" key="2">
    <source>
        <dbReference type="Google" id="ProtNLM"/>
    </source>
</evidence>
<name>A0A0F9AIZ2_9ZZZZ</name>
<dbReference type="AlphaFoldDB" id="A0A0F9AIZ2"/>
<gene>
    <name evidence="1" type="ORF">LCGC14_2644310</name>
</gene>
<comment type="caution">
    <text evidence="1">The sequence shown here is derived from an EMBL/GenBank/DDBJ whole genome shotgun (WGS) entry which is preliminary data.</text>
</comment>
<dbReference type="SUPFAM" id="SSF53756">
    <property type="entry name" value="UDP-Glycosyltransferase/glycogen phosphorylase"/>
    <property type="match status" value="1"/>
</dbReference>
<proteinExistence type="predicted"/>
<reference evidence="1" key="1">
    <citation type="journal article" date="2015" name="Nature">
        <title>Complex archaea that bridge the gap between prokaryotes and eukaryotes.</title>
        <authorList>
            <person name="Spang A."/>
            <person name="Saw J.H."/>
            <person name="Jorgensen S.L."/>
            <person name="Zaremba-Niedzwiedzka K."/>
            <person name="Martijn J."/>
            <person name="Lind A.E."/>
            <person name="van Eijk R."/>
            <person name="Schleper C."/>
            <person name="Guy L."/>
            <person name="Ettema T.J."/>
        </authorList>
    </citation>
    <scope>NUCLEOTIDE SEQUENCE</scope>
</reference>
<feature type="non-terminal residue" evidence="1">
    <location>
        <position position="1"/>
    </location>
</feature>
<organism evidence="1">
    <name type="scientific">marine sediment metagenome</name>
    <dbReference type="NCBI Taxonomy" id="412755"/>
    <lineage>
        <taxon>unclassified sequences</taxon>
        <taxon>metagenomes</taxon>
        <taxon>ecological metagenomes</taxon>
    </lineage>
</organism>
<dbReference type="EMBL" id="LAZR01045687">
    <property type="protein sequence ID" value="KKK98280.1"/>
    <property type="molecule type" value="Genomic_DNA"/>
</dbReference>